<evidence type="ECO:0000313" key="7">
    <source>
        <dbReference type="EMBL" id="QTX32967.1"/>
    </source>
</evidence>
<dbReference type="GO" id="GO:0016829">
    <property type="term" value="F:lyase activity"/>
    <property type="evidence" value="ECO:0007669"/>
    <property type="project" value="UniProtKB-KW"/>
</dbReference>
<dbReference type="HAMAP" id="MF_01929">
    <property type="entry name" value="PurE_classI"/>
    <property type="match status" value="1"/>
</dbReference>
<keyword evidence="7" id="KW-0456">Lyase</keyword>
<accession>A0A9Q7F0B0</accession>
<proteinExistence type="inferred from homology"/>
<dbReference type="RefSeq" id="WP_274374233.1">
    <property type="nucleotide sequence ID" value="NZ_CP072943.1"/>
</dbReference>
<dbReference type="GO" id="GO:0034023">
    <property type="term" value="F:5-(carboxyamino)imidazole ribonucleotide mutase activity"/>
    <property type="evidence" value="ECO:0007669"/>
    <property type="project" value="UniProtKB-UniRule"/>
</dbReference>
<dbReference type="NCBIfam" id="TIGR01162">
    <property type="entry name" value="purE"/>
    <property type="match status" value="1"/>
</dbReference>
<protein>
    <recommendedName>
        <fullName evidence="3 4">N5-carboxyaminoimidazole ribonucleotide mutase</fullName>
        <shortName evidence="3 4">N5-CAIR mutase</shortName>
        <ecNumber evidence="3 4">5.4.99.18</ecNumber>
    </recommendedName>
    <alternativeName>
        <fullName evidence="3">5-(carboxyamino)imidazole ribonucleotide mutase</fullName>
    </alternativeName>
</protein>
<dbReference type="SMART" id="SM01001">
    <property type="entry name" value="AIRC"/>
    <property type="match status" value="1"/>
</dbReference>
<evidence type="ECO:0000256" key="4">
    <source>
        <dbReference type="PIRNR" id="PIRNR001338"/>
    </source>
</evidence>
<dbReference type="Proteomes" id="UP000671879">
    <property type="component" value="Chromosome"/>
</dbReference>
<evidence type="ECO:0000256" key="1">
    <source>
        <dbReference type="ARBA" id="ARBA00022755"/>
    </source>
</evidence>
<evidence type="ECO:0000256" key="2">
    <source>
        <dbReference type="ARBA" id="ARBA00023235"/>
    </source>
</evidence>
<dbReference type="KEGG" id="aram:KAR29_03375"/>
<dbReference type="Pfam" id="PF00731">
    <property type="entry name" value="AIRC"/>
    <property type="match status" value="1"/>
</dbReference>
<dbReference type="PANTHER" id="PTHR23046">
    <property type="entry name" value="PHOSPHORIBOSYLAMINOIMIDAZOLE CARBOXYLASE CATALYTIC SUBUNIT"/>
    <property type="match status" value="1"/>
</dbReference>
<dbReference type="GO" id="GO:0006189">
    <property type="term" value="P:'de novo' IMP biosynthetic process"/>
    <property type="evidence" value="ECO:0007669"/>
    <property type="project" value="UniProtKB-UniRule"/>
</dbReference>
<dbReference type="PIRSF" id="PIRSF001338">
    <property type="entry name" value="AIR_carboxylase"/>
    <property type="match status" value="1"/>
</dbReference>
<feature type="binding site" evidence="3 5">
    <location>
        <position position="17"/>
    </location>
    <ligand>
        <name>substrate</name>
    </ligand>
</feature>
<feature type="domain" description="PurE" evidence="6">
    <location>
        <begin position="6"/>
        <end position="155"/>
    </location>
</feature>
<dbReference type="InterPro" id="IPR033747">
    <property type="entry name" value="PurE_ClassI"/>
</dbReference>
<keyword evidence="2 3" id="KW-0413">Isomerase</keyword>
<dbReference type="AlphaFoldDB" id="A0A9Q7F0B0"/>
<reference evidence="8" key="1">
    <citation type="submission" date="2021-04" db="EMBL/GenBank/DDBJ databases">
        <title>A novel Synergistetes isolate from a pyrite-forming mixed culture.</title>
        <authorList>
            <person name="Bunk B."/>
            <person name="Sproer C."/>
            <person name="Spring S."/>
            <person name="Pester M."/>
        </authorList>
    </citation>
    <scope>NUCLEOTIDE SEQUENCE [LARGE SCALE GENOMIC DNA]</scope>
    <source>
        <strain evidence="8">J.5.4.2-T.3.5.2</strain>
    </source>
</reference>
<dbReference type="InterPro" id="IPR024694">
    <property type="entry name" value="PurE_prokaryotes"/>
</dbReference>
<feature type="binding site" evidence="3 5">
    <location>
        <position position="14"/>
    </location>
    <ligand>
        <name>substrate</name>
    </ligand>
</feature>
<feature type="binding site" evidence="3 5">
    <location>
        <position position="44"/>
    </location>
    <ligand>
        <name>substrate</name>
    </ligand>
</feature>
<keyword evidence="1 3" id="KW-0658">Purine biosynthesis</keyword>
<dbReference type="Gene3D" id="3.40.50.1970">
    <property type="match status" value="1"/>
</dbReference>
<gene>
    <name evidence="3 7" type="primary">purE</name>
    <name evidence="7" type="ORF">KAR29_03375</name>
</gene>
<dbReference type="InterPro" id="IPR000031">
    <property type="entry name" value="PurE_dom"/>
</dbReference>
<evidence type="ECO:0000256" key="3">
    <source>
        <dbReference type="HAMAP-Rule" id="MF_01929"/>
    </source>
</evidence>
<dbReference type="EMBL" id="CP072943">
    <property type="protein sequence ID" value="QTX32967.1"/>
    <property type="molecule type" value="Genomic_DNA"/>
</dbReference>
<comment type="pathway">
    <text evidence="3 4">Purine metabolism; IMP biosynthesis via de novo pathway; 5-amino-1-(5-phospho-D-ribosyl)imidazole-4-carboxylate from 5-amino-1-(5-phospho-D-ribosyl)imidazole (N5-CAIR route): step 2/2.</text>
</comment>
<sequence>METGKALVGVVLGSKSDLALAVKIAETFDSLAIPFEVTVASAHRTPEDVTAYARRARSRGLKVLIGVAGLAAALPGCLAAETTLPVIGLPVGGGALGGMDALLAIAQMPPGIPTATVGIGSGQNAALMAARILALDNDRIQEALWTFHSQAADKVRASRKELELLPLAPDEAFR</sequence>
<name>A0A9Q7F0B0_9BACT</name>
<dbReference type="EC" id="5.4.99.18" evidence="3 4"/>
<organism evidence="7 8">
    <name type="scientific">Aminithiophilus ramosus</name>
    <dbReference type="NCBI Taxonomy" id="3029084"/>
    <lineage>
        <taxon>Bacteria</taxon>
        <taxon>Thermotogati</taxon>
        <taxon>Synergistota</taxon>
        <taxon>Synergistia</taxon>
        <taxon>Synergistales</taxon>
        <taxon>Aminithiophilaceae</taxon>
        <taxon>Aminithiophilus</taxon>
    </lineage>
</organism>
<comment type="function">
    <text evidence="3 4">Catalyzes the conversion of N5-carboxyaminoimidazole ribonucleotide (N5-CAIR) to 4-carboxy-5-aminoimidazole ribonucleotide (CAIR).</text>
</comment>
<comment type="catalytic activity">
    <reaction evidence="3 4">
        <text>5-carboxyamino-1-(5-phospho-D-ribosyl)imidazole + H(+) = 5-amino-1-(5-phospho-D-ribosyl)imidazole-4-carboxylate</text>
        <dbReference type="Rhea" id="RHEA:13193"/>
        <dbReference type="ChEBI" id="CHEBI:15378"/>
        <dbReference type="ChEBI" id="CHEBI:58730"/>
        <dbReference type="ChEBI" id="CHEBI:77657"/>
        <dbReference type="EC" id="5.4.99.18"/>
    </reaction>
</comment>
<evidence type="ECO:0000313" key="8">
    <source>
        <dbReference type="Proteomes" id="UP000671879"/>
    </source>
</evidence>
<dbReference type="SUPFAM" id="SSF52255">
    <property type="entry name" value="N5-CAIR mutase (phosphoribosylaminoimidazole carboxylase, PurE)"/>
    <property type="match status" value="1"/>
</dbReference>
<comment type="similarity">
    <text evidence="3">Belongs to the AIR carboxylase family. Class I subfamily.</text>
</comment>
<evidence type="ECO:0000256" key="5">
    <source>
        <dbReference type="PIRSR" id="PIRSR001338-1"/>
    </source>
</evidence>
<evidence type="ECO:0000259" key="6">
    <source>
        <dbReference type="SMART" id="SM01001"/>
    </source>
</evidence>
<dbReference type="PANTHER" id="PTHR23046:SF2">
    <property type="entry name" value="PHOSPHORIBOSYLAMINOIMIDAZOLE CARBOXYLASE"/>
    <property type="match status" value="1"/>
</dbReference>
<keyword evidence="8" id="KW-1185">Reference proteome</keyword>